<dbReference type="Gramene" id="KRH21817">
    <property type="protein sequence ID" value="KRH21817"/>
    <property type="gene ID" value="GLYMA_13G260700"/>
</dbReference>
<reference evidence="1" key="3">
    <citation type="submission" date="2018-07" db="EMBL/GenBank/DDBJ databases">
        <title>WGS assembly of Glycine max.</title>
        <authorList>
            <person name="Schmutz J."/>
            <person name="Cannon S."/>
            <person name="Schlueter J."/>
            <person name="Ma J."/>
            <person name="Mitros T."/>
            <person name="Nelson W."/>
            <person name="Hyten D."/>
            <person name="Song Q."/>
            <person name="Thelen J."/>
            <person name="Cheng J."/>
            <person name="Xu D."/>
            <person name="Hellsten U."/>
            <person name="May G."/>
            <person name="Yu Y."/>
            <person name="Sakurai T."/>
            <person name="Umezawa T."/>
            <person name="Bhattacharyya M."/>
            <person name="Sandhu D."/>
            <person name="Valliyodan B."/>
            <person name="Lindquist E."/>
            <person name="Peto M."/>
            <person name="Grant D."/>
            <person name="Shu S."/>
            <person name="Goodstein D."/>
            <person name="Barry K."/>
            <person name="Futrell-Griggs M."/>
            <person name="Abernathy B."/>
            <person name="Du J."/>
            <person name="Tian Z."/>
            <person name="Zhu L."/>
            <person name="Gill N."/>
            <person name="Joshi T."/>
            <person name="Libault M."/>
            <person name="Sethuraman A."/>
            <person name="Zhang X."/>
            <person name="Shinozaki K."/>
            <person name="Nguyen H."/>
            <person name="Wing R."/>
            <person name="Cregan P."/>
            <person name="Specht J."/>
            <person name="Grimwood J."/>
            <person name="Rokhsar D."/>
            <person name="Stacey G."/>
            <person name="Shoemaker R."/>
            <person name="Jackson S."/>
        </authorList>
    </citation>
    <scope>NUCLEOTIDE SEQUENCE</scope>
    <source>
        <tissue evidence="1">Callus</tissue>
    </source>
</reference>
<proteinExistence type="predicted"/>
<keyword evidence="3" id="KW-1185">Reference proteome</keyword>
<reference evidence="1 2" key="1">
    <citation type="journal article" date="2010" name="Nature">
        <title>Genome sequence of the palaeopolyploid soybean.</title>
        <authorList>
            <person name="Schmutz J."/>
            <person name="Cannon S.B."/>
            <person name="Schlueter J."/>
            <person name="Ma J."/>
            <person name="Mitros T."/>
            <person name="Nelson W."/>
            <person name="Hyten D.L."/>
            <person name="Song Q."/>
            <person name="Thelen J.J."/>
            <person name="Cheng J."/>
            <person name="Xu D."/>
            <person name="Hellsten U."/>
            <person name="May G.D."/>
            <person name="Yu Y."/>
            <person name="Sakurai T."/>
            <person name="Umezawa T."/>
            <person name="Bhattacharyya M.K."/>
            <person name="Sandhu D."/>
            <person name="Valliyodan B."/>
            <person name="Lindquist E."/>
            <person name="Peto M."/>
            <person name="Grant D."/>
            <person name="Shu S."/>
            <person name="Goodstein D."/>
            <person name="Barry K."/>
            <person name="Futrell-Griggs M."/>
            <person name="Abernathy B."/>
            <person name="Du J."/>
            <person name="Tian Z."/>
            <person name="Zhu L."/>
            <person name="Gill N."/>
            <person name="Joshi T."/>
            <person name="Libault M."/>
            <person name="Sethuraman A."/>
            <person name="Zhang X.-C."/>
            <person name="Shinozaki K."/>
            <person name="Nguyen H.T."/>
            <person name="Wing R.A."/>
            <person name="Cregan P."/>
            <person name="Specht J."/>
            <person name="Grimwood J."/>
            <person name="Rokhsar D."/>
            <person name="Stacey G."/>
            <person name="Shoemaker R.C."/>
            <person name="Jackson S.A."/>
        </authorList>
    </citation>
    <scope>NUCLEOTIDE SEQUENCE [LARGE SCALE GENOMIC DNA]</scope>
    <source>
        <strain evidence="2">cv. Williams 82</strain>
        <tissue evidence="1">Callus</tissue>
    </source>
</reference>
<evidence type="ECO:0000313" key="2">
    <source>
        <dbReference type="EnsemblPlants" id="KRH21817"/>
    </source>
</evidence>
<name>K7M208_SOYBN</name>
<organism evidence="1">
    <name type="scientific">Glycine max</name>
    <name type="common">Soybean</name>
    <name type="synonym">Glycine hispida</name>
    <dbReference type="NCBI Taxonomy" id="3847"/>
    <lineage>
        <taxon>Eukaryota</taxon>
        <taxon>Viridiplantae</taxon>
        <taxon>Streptophyta</taxon>
        <taxon>Embryophyta</taxon>
        <taxon>Tracheophyta</taxon>
        <taxon>Spermatophyta</taxon>
        <taxon>Magnoliopsida</taxon>
        <taxon>eudicotyledons</taxon>
        <taxon>Gunneridae</taxon>
        <taxon>Pentapetalae</taxon>
        <taxon>rosids</taxon>
        <taxon>fabids</taxon>
        <taxon>Fabales</taxon>
        <taxon>Fabaceae</taxon>
        <taxon>Papilionoideae</taxon>
        <taxon>50 kb inversion clade</taxon>
        <taxon>NPAAA clade</taxon>
        <taxon>indigoferoid/millettioid clade</taxon>
        <taxon>Phaseoleae</taxon>
        <taxon>Glycine</taxon>
        <taxon>Glycine subgen. Soja</taxon>
    </lineage>
</organism>
<evidence type="ECO:0000313" key="1">
    <source>
        <dbReference type="EMBL" id="KRH21817.1"/>
    </source>
</evidence>
<dbReference type="EMBL" id="CM000846">
    <property type="protein sequence ID" value="KRH21817.1"/>
    <property type="molecule type" value="Genomic_DNA"/>
</dbReference>
<dbReference type="AlphaFoldDB" id="K7M208"/>
<reference evidence="2" key="2">
    <citation type="submission" date="2018-02" db="UniProtKB">
        <authorList>
            <consortium name="EnsemblPlants"/>
        </authorList>
    </citation>
    <scope>IDENTIFICATION</scope>
    <source>
        <strain evidence="2">Williams 82</strain>
    </source>
</reference>
<evidence type="ECO:0000313" key="3">
    <source>
        <dbReference type="Proteomes" id="UP000008827"/>
    </source>
</evidence>
<sequence>MEILFSSSSLSIPRLNISFFSFCSSPWKELSKCSLLSSPKQILRTSKRRIKDFGVGVAHSARLYVLSASNTTRKVT</sequence>
<accession>K7M208</accession>
<dbReference type="EnsemblPlants" id="KRH21817">
    <property type="protein sequence ID" value="KRH21817"/>
    <property type="gene ID" value="GLYMA_13G260700"/>
</dbReference>
<gene>
    <name evidence="1" type="ORF">GLYMA_13G260700</name>
</gene>
<dbReference type="Proteomes" id="UP000008827">
    <property type="component" value="Chromosome 13"/>
</dbReference>
<protein>
    <submittedName>
        <fullName evidence="1 2">Uncharacterized protein</fullName>
    </submittedName>
</protein>